<feature type="domain" description="Alpha-macroglobulin receptor-binding" evidence="7">
    <location>
        <begin position="1271"/>
        <end position="1354"/>
    </location>
</feature>
<dbReference type="Pfam" id="PF07678">
    <property type="entry name" value="TED_complement"/>
    <property type="match status" value="1"/>
</dbReference>
<dbReference type="SMART" id="SM01419">
    <property type="entry name" value="Thiol-ester_cl"/>
    <property type="match status" value="1"/>
</dbReference>
<proteinExistence type="predicted"/>
<dbReference type="OrthoDB" id="9998011at2759"/>
<keyword evidence="2" id="KW-0882">Thioester bond</keyword>
<feature type="signal peptide" evidence="4">
    <location>
        <begin position="1"/>
        <end position="24"/>
    </location>
</feature>
<dbReference type="SUPFAM" id="SSF49410">
    <property type="entry name" value="Alpha-macroglobulin receptor domain"/>
    <property type="match status" value="1"/>
</dbReference>
<dbReference type="Pfam" id="PF07703">
    <property type="entry name" value="A2M_BRD"/>
    <property type="match status" value="1"/>
</dbReference>
<dbReference type="Gene3D" id="2.60.40.1940">
    <property type="match status" value="1"/>
</dbReference>
<dbReference type="InterPro" id="IPR009048">
    <property type="entry name" value="A-macroglobulin_rcpt-bd"/>
</dbReference>
<name>A0A8B8B1X3_CRAVI</name>
<keyword evidence="8" id="KW-1185">Reference proteome</keyword>
<protein>
    <submittedName>
        <fullName evidence="9">CD109 antigen-like</fullName>
    </submittedName>
</protein>
<dbReference type="SMART" id="SM01359">
    <property type="entry name" value="A2M_N_2"/>
    <property type="match status" value="1"/>
</dbReference>
<dbReference type="InterPro" id="IPR011625">
    <property type="entry name" value="A2M_N_BRD"/>
</dbReference>
<keyword evidence="1 4" id="KW-0732">Signal</keyword>
<dbReference type="InterPro" id="IPR001599">
    <property type="entry name" value="Macroglobln_a2"/>
</dbReference>
<evidence type="ECO:0000256" key="1">
    <source>
        <dbReference type="ARBA" id="ARBA00022729"/>
    </source>
</evidence>
<dbReference type="Pfam" id="PF00207">
    <property type="entry name" value="A2M"/>
    <property type="match status" value="1"/>
</dbReference>
<dbReference type="SMART" id="SM01361">
    <property type="entry name" value="A2M_recep"/>
    <property type="match status" value="1"/>
</dbReference>
<dbReference type="InterPro" id="IPR036595">
    <property type="entry name" value="A-macroglobulin_rcpt-bd_sf"/>
</dbReference>
<dbReference type="GO" id="GO:0004866">
    <property type="term" value="F:endopeptidase inhibitor activity"/>
    <property type="evidence" value="ECO:0007669"/>
    <property type="project" value="InterPro"/>
</dbReference>
<evidence type="ECO:0000259" key="5">
    <source>
        <dbReference type="SMART" id="SM01359"/>
    </source>
</evidence>
<dbReference type="Proteomes" id="UP000694844">
    <property type="component" value="Chromosome 8"/>
</dbReference>
<dbReference type="InterPro" id="IPR050473">
    <property type="entry name" value="A2M/Complement_sys"/>
</dbReference>
<dbReference type="InterPro" id="IPR041555">
    <property type="entry name" value="MG3"/>
</dbReference>
<evidence type="ECO:0000256" key="2">
    <source>
        <dbReference type="ARBA" id="ARBA00022966"/>
    </source>
</evidence>
<evidence type="ECO:0000313" key="9">
    <source>
        <dbReference type="RefSeq" id="XP_022297412.1"/>
    </source>
</evidence>
<dbReference type="PANTHER" id="PTHR11412">
    <property type="entry name" value="MACROGLOBULIN / COMPLEMENT"/>
    <property type="match status" value="1"/>
</dbReference>
<dbReference type="Gene3D" id="2.60.40.1930">
    <property type="match status" value="3"/>
</dbReference>
<dbReference type="Pfam" id="PF07677">
    <property type="entry name" value="A2M_recep"/>
    <property type="match status" value="1"/>
</dbReference>
<dbReference type="GeneID" id="111106857"/>
<keyword evidence="3" id="KW-1015">Disulfide bond</keyword>
<dbReference type="SUPFAM" id="SSF48239">
    <property type="entry name" value="Terpenoid cyclases/Protein prenyltransferases"/>
    <property type="match status" value="1"/>
</dbReference>
<dbReference type="InterPro" id="IPR047565">
    <property type="entry name" value="Alpha-macroglob_thiol-ester_cl"/>
</dbReference>
<evidence type="ECO:0000259" key="6">
    <source>
        <dbReference type="SMART" id="SM01360"/>
    </source>
</evidence>
<dbReference type="KEGG" id="cvn:111106857"/>
<accession>A0A8B8B1X3</accession>
<sequence>MILRENLILMILAVFSRSIKETTGSSSNLLAVFPKTFQLGSPLVVTCNLLRNGQKQVQLSLLAKGMEVLQNSSVVTHGKQSSIIINVPPRLSSFDISMAKLTYGSESILSPIEYDPVTCLIFIQTDRGIYAEKEEVKLRIILLRPDLKPLAGKFNVEIFDGKNKIVQQWLDVHGTNGVYGKKFNIPIDANLGTWRIVVDVLKTQSEKTIEVRNYVVPKFKVSITCPKKYARTTKELTCRVSARYFFGKTVSGIIHLHISTQIKNADVVLCDKYTDIVGVFQKATPLNPGTNLYETDIFVFAKVSDPSTGTTVIDSVTIPLERDVTMTWTLEPKRDYFQPGLPFITFIKFPKKNNFSISVIIEIVEETLKNCSDHRKYRLTSNRLISKTLIVDNQGYGKLSLNLQSHVTELNIMTHHGADKEFKRMHAATNNLGIVILPEKPYTEVGRMFTFEIVSKNNITGPLWFIISSRGSILKNGHCGKGIFSRVKCPINIEPSFYPGFQILFYYGKQTGEFKEDSIFIPVKGKPTNNFVSISTDKSDSYFPGNAVHFTVNSTKRSTVYLLTVDEGILHTQSVLDVNVQEVKSALESYKDQHRNVQLRGGKPEITDISQFPTTCGNDLPSLEQGAAMLMPPPMFFPTGKRVIPKRHYFPRTWMWEEVDMSGKKSVSFIKRIPDTITSWKITAFSINEENGLGVMNDENDVKIQVFQPFFIKVKTPTSIIAGNKAVIQISLFNYKYHQPEKMVILYVWFQERFNPYFIKLNGTGSTLKMHVIETNPQMFGYHNITIAAYDFQNQNPLLDSVAVPFLIKSPGVQQEYSIPKVMSFNSQSVMMKEIVNVSLPGMVISGTEALYIKITGDIVAPSLKGLNKLIRLPCGCGEQTMVYLAPNIYVLQYLKTTKQLSAEMRNDLITKINIGIDSEMRWRRHDGSFSIWGNRNRQGSTWLTSFVLMCFHQANQFVPVKEDVFTSGLKWLMQNQRSDGSIHEPGRVFAYAMQGGARASRVSMTAYVLLTLLELKDFPELKTKLNTVKRKAVQFITNRVSIAELRKSEHGMALTSYVLQKAGYPEKARRLYAELKRMSITNGQYLYWNNKGNRIYKQKLSWQSPHPRARPIDIETTAYALLYLTEKSDLSQGMKIVNWLVSQRNPNGGYSSTQDTVVSLCALSRFCGTLQQANLNVEVKVKTDSTQKTVHVNPRNKLLVHTIELDKNTHAVEIQAQGRGFVLVDTVVKYNVMKSEDSAFEINTTIASLQQTFDEITVNVCVRRKDNIDNGMVVAEIGLPSGFVGDISKTTGAGLEHKETTPDAIILYFKNLRRNRVCFDVKSNRVDKVTESQEVPITVYDYYEPDNYGISSYMTGKLSEMNICHLCPECSICETIVLG</sequence>
<feature type="domain" description="Alpha-2-macroglobulin bait region" evidence="5">
    <location>
        <begin position="434"/>
        <end position="572"/>
    </location>
</feature>
<evidence type="ECO:0000313" key="8">
    <source>
        <dbReference type="Proteomes" id="UP000694844"/>
    </source>
</evidence>
<dbReference type="Gene3D" id="2.60.40.10">
    <property type="entry name" value="Immunoglobulins"/>
    <property type="match status" value="2"/>
</dbReference>
<evidence type="ECO:0000259" key="7">
    <source>
        <dbReference type="SMART" id="SM01361"/>
    </source>
</evidence>
<reference evidence="9" key="1">
    <citation type="submission" date="2025-08" db="UniProtKB">
        <authorList>
            <consortium name="RefSeq"/>
        </authorList>
    </citation>
    <scope>IDENTIFICATION</scope>
    <source>
        <tissue evidence="9">Whole sample</tissue>
    </source>
</reference>
<dbReference type="Gene3D" id="2.20.130.20">
    <property type="match status" value="1"/>
</dbReference>
<dbReference type="InterPro" id="IPR008930">
    <property type="entry name" value="Terpenoid_cyclase/PrenylTrfase"/>
</dbReference>
<dbReference type="Gene3D" id="1.50.10.20">
    <property type="match status" value="1"/>
</dbReference>
<dbReference type="Gene3D" id="2.60.40.690">
    <property type="entry name" value="Alpha-macroglobulin, receptor-binding domain"/>
    <property type="match status" value="1"/>
</dbReference>
<dbReference type="InterPro" id="IPR011626">
    <property type="entry name" value="Alpha-macroglobulin_TED"/>
</dbReference>
<dbReference type="Gene3D" id="6.20.50.160">
    <property type="match status" value="1"/>
</dbReference>
<dbReference type="RefSeq" id="XP_022297412.1">
    <property type="nucleotide sequence ID" value="XM_022441704.1"/>
</dbReference>
<dbReference type="InterPro" id="IPR002890">
    <property type="entry name" value="MG2"/>
</dbReference>
<gene>
    <name evidence="9" type="primary">LOC111106857</name>
</gene>
<feature type="chain" id="PRO_5034054570" evidence="4">
    <location>
        <begin position="25"/>
        <end position="1380"/>
    </location>
</feature>
<dbReference type="SMART" id="SM01360">
    <property type="entry name" value="A2M"/>
    <property type="match status" value="1"/>
</dbReference>
<dbReference type="GO" id="GO:0005615">
    <property type="term" value="C:extracellular space"/>
    <property type="evidence" value="ECO:0007669"/>
    <property type="project" value="InterPro"/>
</dbReference>
<dbReference type="InterPro" id="IPR013783">
    <property type="entry name" value="Ig-like_fold"/>
</dbReference>
<dbReference type="Pfam" id="PF17791">
    <property type="entry name" value="MG3"/>
    <property type="match status" value="1"/>
</dbReference>
<dbReference type="InterPro" id="IPR019742">
    <property type="entry name" value="MacrogloblnA2_CS"/>
</dbReference>
<organism evidence="8 9">
    <name type="scientific">Crassostrea virginica</name>
    <name type="common">Eastern oyster</name>
    <dbReference type="NCBI Taxonomy" id="6565"/>
    <lineage>
        <taxon>Eukaryota</taxon>
        <taxon>Metazoa</taxon>
        <taxon>Spiralia</taxon>
        <taxon>Lophotrochozoa</taxon>
        <taxon>Mollusca</taxon>
        <taxon>Bivalvia</taxon>
        <taxon>Autobranchia</taxon>
        <taxon>Pteriomorphia</taxon>
        <taxon>Ostreida</taxon>
        <taxon>Ostreoidea</taxon>
        <taxon>Ostreidae</taxon>
        <taxon>Crassostrea</taxon>
    </lineage>
</organism>
<evidence type="ECO:0000256" key="4">
    <source>
        <dbReference type="SAM" id="SignalP"/>
    </source>
</evidence>
<dbReference type="Pfam" id="PF01835">
    <property type="entry name" value="MG2"/>
    <property type="match status" value="1"/>
</dbReference>
<dbReference type="Gene3D" id="2.60.120.1540">
    <property type="match status" value="1"/>
</dbReference>
<feature type="domain" description="Alpha-2-macroglobulin" evidence="6">
    <location>
        <begin position="653"/>
        <end position="746"/>
    </location>
</feature>
<dbReference type="PANTHER" id="PTHR11412:SF136">
    <property type="entry name" value="CD109 ANTIGEN"/>
    <property type="match status" value="1"/>
</dbReference>
<dbReference type="PROSITE" id="PS00477">
    <property type="entry name" value="ALPHA_2_MACROGLOBULIN"/>
    <property type="match status" value="1"/>
</dbReference>
<evidence type="ECO:0000256" key="3">
    <source>
        <dbReference type="ARBA" id="ARBA00023157"/>
    </source>
</evidence>